<feature type="transmembrane region" description="Helical" evidence="6">
    <location>
        <begin position="172"/>
        <end position="192"/>
    </location>
</feature>
<evidence type="ECO:0000259" key="7">
    <source>
        <dbReference type="PROSITE" id="PS50850"/>
    </source>
</evidence>
<evidence type="ECO:0000313" key="9">
    <source>
        <dbReference type="Proteomes" id="UP000541033"/>
    </source>
</evidence>
<dbReference type="GO" id="GO:0005886">
    <property type="term" value="C:plasma membrane"/>
    <property type="evidence" value="ECO:0007669"/>
    <property type="project" value="UniProtKB-SubCell"/>
</dbReference>
<dbReference type="InterPro" id="IPR036259">
    <property type="entry name" value="MFS_trans_sf"/>
</dbReference>
<feature type="transmembrane region" description="Helical" evidence="6">
    <location>
        <begin position="368"/>
        <end position="387"/>
    </location>
</feature>
<accession>A0A7X5TTA6</accession>
<name>A0A7X5TTA6_9MICO</name>
<dbReference type="InterPro" id="IPR050189">
    <property type="entry name" value="MFS_Efflux_Transporters"/>
</dbReference>
<feature type="transmembrane region" description="Helical" evidence="6">
    <location>
        <begin position="213"/>
        <end position="231"/>
    </location>
</feature>
<feature type="transmembrane region" description="Helical" evidence="6">
    <location>
        <begin position="83"/>
        <end position="103"/>
    </location>
</feature>
<evidence type="ECO:0000256" key="5">
    <source>
        <dbReference type="ARBA" id="ARBA00023136"/>
    </source>
</evidence>
<dbReference type="Pfam" id="PF07690">
    <property type="entry name" value="MFS_1"/>
    <property type="match status" value="1"/>
</dbReference>
<dbReference type="InterPro" id="IPR020846">
    <property type="entry name" value="MFS_dom"/>
</dbReference>
<evidence type="ECO:0000256" key="1">
    <source>
        <dbReference type="ARBA" id="ARBA00004651"/>
    </source>
</evidence>
<keyword evidence="3 6" id="KW-0812">Transmembrane</keyword>
<feature type="transmembrane region" description="Helical" evidence="6">
    <location>
        <begin position="56"/>
        <end position="76"/>
    </location>
</feature>
<keyword evidence="5 6" id="KW-0472">Membrane</keyword>
<feature type="transmembrane region" description="Helical" evidence="6">
    <location>
        <begin position="251"/>
        <end position="272"/>
    </location>
</feature>
<evidence type="ECO:0000256" key="2">
    <source>
        <dbReference type="ARBA" id="ARBA00022475"/>
    </source>
</evidence>
<feature type="transmembrane region" description="Helical" evidence="6">
    <location>
        <begin position="109"/>
        <end position="129"/>
    </location>
</feature>
<dbReference type="InterPro" id="IPR011701">
    <property type="entry name" value="MFS"/>
</dbReference>
<evidence type="ECO:0000313" key="8">
    <source>
        <dbReference type="EMBL" id="NIH52477.1"/>
    </source>
</evidence>
<feature type="transmembrane region" description="Helical" evidence="6">
    <location>
        <begin position="16"/>
        <end position="44"/>
    </location>
</feature>
<evidence type="ECO:0000256" key="6">
    <source>
        <dbReference type="SAM" id="Phobius"/>
    </source>
</evidence>
<dbReference type="AlphaFoldDB" id="A0A7X5TTA6"/>
<reference evidence="8 9" key="1">
    <citation type="submission" date="2020-02" db="EMBL/GenBank/DDBJ databases">
        <title>Sequencing the genomes of 1000 actinobacteria strains.</title>
        <authorList>
            <person name="Klenk H.-P."/>
        </authorList>
    </citation>
    <scope>NUCLEOTIDE SEQUENCE [LARGE SCALE GENOMIC DNA]</scope>
    <source>
        <strain evidence="8 9">DSM 27960</strain>
    </source>
</reference>
<evidence type="ECO:0000256" key="4">
    <source>
        <dbReference type="ARBA" id="ARBA00022989"/>
    </source>
</evidence>
<dbReference type="PANTHER" id="PTHR43124:SF3">
    <property type="entry name" value="CHLORAMPHENICOL EFFLUX PUMP RV0191"/>
    <property type="match status" value="1"/>
</dbReference>
<sequence length="420" mass="43499">MNLHPNHLITPRHNPVLAVLAVAFSTFLVVTSEMMPVGALTLIADDMDVSAGTAGMTLTITGLVAALACTLAPVLARQIDRRIIMVAFMLTLAAANVMTALAPNFAVLAVARVLLGIAMGMVWGLAAGLGGRLVPSHRIGTAMTVIFSGVSVASVVGVPLGTYVADVANWRVAFWLIAGLGTIAAMLLWLFLPALPATESAKLRTTFAAIRTPGVTCGLIITGLVVFGHFTGYTYVRPILESQFGLTTTTIAAALMMYGIAGLAGTFLFGPLAHRAPKAAVVLTVSGVTAATTLLAINVSAAAIAAFVTLALWGIAYGGISVSTQAWTASADPARVESSSALWSGLFNASIAMGSVTGGIVMDQAGEGLTLWFATSLSLVAVAFAVFTRPRPATGTRSVRRSRILPRSDSETQLEGKFFH</sequence>
<dbReference type="Gene3D" id="1.20.1250.20">
    <property type="entry name" value="MFS general substrate transporter like domains"/>
    <property type="match status" value="1"/>
</dbReference>
<proteinExistence type="predicted"/>
<dbReference type="Proteomes" id="UP000541033">
    <property type="component" value="Unassembled WGS sequence"/>
</dbReference>
<comment type="subcellular location">
    <subcellularLocation>
        <location evidence="1">Cell membrane</location>
        <topology evidence="1">Multi-pass membrane protein</topology>
    </subcellularLocation>
</comment>
<protein>
    <submittedName>
        <fullName evidence="8">Putative MFS family arabinose efflux permease</fullName>
    </submittedName>
</protein>
<keyword evidence="4 6" id="KW-1133">Transmembrane helix</keyword>
<dbReference type="GO" id="GO:0022857">
    <property type="term" value="F:transmembrane transporter activity"/>
    <property type="evidence" value="ECO:0007669"/>
    <property type="project" value="InterPro"/>
</dbReference>
<dbReference type="SUPFAM" id="SSF103473">
    <property type="entry name" value="MFS general substrate transporter"/>
    <property type="match status" value="1"/>
</dbReference>
<dbReference type="PROSITE" id="PS50850">
    <property type="entry name" value="MFS"/>
    <property type="match status" value="1"/>
</dbReference>
<feature type="transmembrane region" description="Helical" evidence="6">
    <location>
        <begin position="303"/>
        <end position="320"/>
    </location>
</feature>
<dbReference type="RefSeq" id="WP_167147084.1">
    <property type="nucleotide sequence ID" value="NZ_JAAMOX010000001.1"/>
</dbReference>
<gene>
    <name evidence="8" type="ORF">FHX76_000345</name>
</gene>
<feature type="transmembrane region" description="Helical" evidence="6">
    <location>
        <begin position="141"/>
        <end position="160"/>
    </location>
</feature>
<dbReference type="CDD" id="cd17324">
    <property type="entry name" value="MFS_NepI_like"/>
    <property type="match status" value="1"/>
</dbReference>
<dbReference type="EMBL" id="JAAMOX010000001">
    <property type="protein sequence ID" value="NIH52477.1"/>
    <property type="molecule type" value="Genomic_DNA"/>
</dbReference>
<dbReference type="PANTHER" id="PTHR43124">
    <property type="entry name" value="PURINE EFFLUX PUMP PBUE"/>
    <property type="match status" value="1"/>
</dbReference>
<keyword evidence="2" id="KW-1003">Cell membrane</keyword>
<evidence type="ECO:0000256" key="3">
    <source>
        <dbReference type="ARBA" id="ARBA00022692"/>
    </source>
</evidence>
<keyword evidence="9" id="KW-1185">Reference proteome</keyword>
<organism evidence="8 9">
    <name type="scientific">Lysinibacter cavernae</name>
    <dbReference type="NCBI Taxonomy" id="1640652"/>
    <lineage>
        <taxon>Bacteria</taxon>
        <taxon>Bacillati</taxon>
        <taxon>Actinomycetota</taxon>
        <taxon>Actinomycetes</taxon>
        <taxon>Micrococcales</taxon>
        <taxon>Microbacteriaceae</taxon>
        <taxon>Lysinibacter</taxon>
    </lineage>
</organism>
<comment type="caution">
    <text evidence="8">The sequence shown here is derived from an EMBL/GenBank/DDBJ whole genome shotgun (WGS) entry which is preliminary data.</text>
</comment>
<feature type="domain" description="Major facilitator superfamily (MFS) profile" evidence="7">
    <location>
        <begin position="18"/>
        <end position="393"/>
    </location>
</feature>